<comment type="caution">
    <text evidence="1">The sequence shown here is derived from an EMBL/GenBank/DDBJ whole genome shotgun (WGS) entry which is preliminary data.</text>
</comment>
<organism evidence="1 2">
    <name type="scientific">Babesia caballi</name>
    <dbReference type="NCBI Taxonomy" id="5871"/>
    <lineage>
        <taxon>Eukaryota</taxon>
        <taxon>Sar</taxon>
        <taxon>Alveolata</taxon>
        <taxon>Apicomplexa</taxon>
        <taxon>Aconoidasida</taxon>
        <taxon>Piroplasmida</taxon>
        <taxon>Babesiidae</taxon>
        <taxon>Babesia</taxon>
    </lineage>
</organism>
<accession>A0AAV4LLM0</accession>
<dbReference type="Proteomes" id="UP001497744">
    <property type="component" value="Unassembled WGS sequence"/>
</dbReference>
<dbReference type="AlphaFoldDB" id="A0AAV4LLM0"/>
<reference evidence="1 2" key="1">
    <citation type="submission" date="2021-06" db="EMBL/GenBank/DDBJ databases">
        <title>Genome sequence of Babesia caballi.</title>
        <authorList>
            <person name="Yamagishi J."/>
            <person name="Kidaka T."/>
            <person name="Ochi A."/>
        </authorList>
    </citation>
    <scope>NUCLEOTIDE SEQUENCE [LARGE SCALE GENOMIC DNA]</scope>
    <source>
        <strain evidence="1">USDA-D6B2</strain>
    </source>
</reference>
<dbReference type="GeneID" id="94192100"/>
<proteinExistence type="predicted"/>
<dbReference type="EMBL" id="BPLF01000001">
    <property type="protein sequence ID" value="GIX60617.1"/>
    <property type="molecule type" value="Genomic_DNA"/>
</dbReference>
<dbReference type="RefSeq" id="XP_067712688.1">
    <property type="nucleotide sequence ID" value="XM_067856587.1"/>
</dbReference>
<keyword evidence="2" id="KW-1185">Reference proteome</keyword>
<evidence type="ECO:0000313" key="1">
    <source>
        <dbReference type="EMBL" id="GIX60617.1"/>
    </source>
</evidence>
<gene>
    <name evidence="1" type="ORF">BcabD6B2_00520</name>
</gene>
<name>A0AAV4LLM0_BABCB</name>
<evidence type="ECO:0000313" key="2">
    <source>
        <dbReference type="Proteomes" id="UP001497744"/>
    </source>
</evidence>
<sequence>MFGGGLVSGVLDGGGRFPNRPPVGIGVRSAFDTTFSSALPVVAGNLVGFESVIDGVGRSNLKSGFSVVLSPAAWGTPNEKSGGLSASLGAPNKKPPVDGLPEASFVGADEADWASFPVVLAFKDANGSETSGVLATGSPFSFSAVSFPPESVVNPNWIGFESFVGGAPKRNGFASL</sequence>
<protein>
    <submittedName>
        <fullName evidence="1">Cobalamin synthase</fullName>
    </submittedName>
</protein>